<evidence type="ECO:0000313" key="3">
    <source>
        <dbReference type="EMBL" id="ORW32297.1"/>
    </source>
</evidence>
<dbReference type="SUPFAM" id="SSF56601">
    <property type="entry name" value="beta-lactamase/transpeptidase-like"/>
    <property type="match status" value="1"/>
</dbReference>
<sequence>MGGISRREFGRLAAQAGAVGLAASLVGCGTPPAPPARQAATPGPAGPTPKPGPPRRGRPVKLTQADLNRIIGDHARTLLGNLRARAPGANYAVAVAFAYPGHDFERFYLYGGVADNSPPTPRTVFAIGSITKTFTAALFANGAAMRPDCFDWDAGLDRYLRGYLGGGGDLSPTMRRITPRMLARHTSGLARDSTGPQDGVGLFLTDPSAPPPRLLDAWRSHGDPPPGSCWAYSNLGFITLGFAAVAGYRRAGAGASYAGILRDQITGPLNMPDTTTIVPDGAPLARAHPNGHEVSAGAASDIKSSAADMHTWLLAQLGAVHGPPTLMAGLAETTRPAPLSVDVCGQAKRGPAHMGLAWQVEPGPPQIIWKDGLTSLGGCSCWIGFTPEGPDQEPLGVAILANGYWDKDEPAVLADAHGPELLRQISAAT</sequence>
<dbReference type="InterPro" id="IPR012338">
    <property type="entry name" value="Beta-lactam/transpept-like"/>
</dbReference>
<dbReference type="STRING" id="153971.AWC19_01105"/>
<dbReference type="PROSITE" id="PS51257">
    <property type="entry name" value="PROKAR_LIPOPROTEIN"/>
    <property type="match status" value="1"/>
</dbReference>
<dbReference type="PROSITE" id="PS51318">
    <property type="entry name" value="TAT"/>
    <property type="match status" value="1"/>
</dbReference>
<reference evidence="3 4" key="1">
    <citation type="submission" date="2016-01" db="EMBL/GenBank/DDBJ databases">
        <title>The new phylogeny of the genus Mycobacterium.</title>
        <authorList>
            <person name="Tarcisio F."/>
            <person name="Conor M."/>
            <person name="Antonella G."/>
            <person name="Elisabetta G."/>
            <person name="Giulia F.S."/>
            <person name="Sara T."/>
            <person name="Anna F."/>
            <person name="Clotilde B."/>
            <person name="Roberto B."/>
            <person name="Veronica D.S."/>
            <person name="Fabio R."/>
            <person name="Monica P."/>
            <person name="Olivier J."/>
            <person name="Enrico T."/>
            <person name="Nicola S."/>
        </authorList>
    </citation>
    <scope>NUCLEOTIDE SEQUENCE [LARGE SCALE GENOMIC DNA]</scope>
    <source>
        <strain evidence="3 4">DSM 44572</strain>
    </source>
</reference>
<feature type="domain" description="Beta-lactamase-related" evidence="2">
    <location>
        <begin position="95"/>
        <end position="403"/>
    </location>
</feature>
<keyword evidence="4" id="KW-1185">Reference proteome</keyword>
<protein>
    <recommendedName>
        <fullName evidence="2">Beta-lactamase-related domain-containing protein</fullName>
    </recommendedName>
</protein>
<dbReference type="InterPro" id="IPR050491">
    <property type="entry name" value="AmpC-like"/>
</dbReference>
<dbReference type="PANTHER" id="PTHR46825">
    <property type="entry name" value="D-ALANYL-D-ALANINE-CARBOXYPEPTIDASE/ENDOPEPTIDASE AMPH"/>
    <property type="match status" value="1"/>
</dbReference>
<dbReference type="AlphaFoldDB" id="A0A1X1ZZ83"/>
<name>A0A1X1ZZ83_9MYCO</name>
<organism evidence="3 4">
    <name type="scientific">Mycobacterium palustre</name>
    <dbReference type="NCBI Taxonomy" id="153971"/>
    <lineage>
        <taxon>Bacteria</taxon>
        <taxon>Bacillati</taxon>
        <taxon>Actinomycetota</taxon>
        <taxon>Actinomycetes</taxon>
        <taxon>Mycobacteriales</taxon>
        <taxon>Mycobacteriaceae</taxon>
        <taxon>Mycobacterium</taxon>
        <taxon>Mycobacterium simiae complex</taxon>
    </lineage>
</organism>
<dbReference type="EMBL" id="LQPJ01000024">
    <property type="protein sequence ID" value="ORW32297.1"/>
    <property type="molecule type" value="Genomic_DNA"/>
</dbReference>
<gene>
    <name evidence="3" type="ORF">AWC19_01105</name>
</gene>
<dbReference type="Pfam" id="PF00144">
    <property type="entry name" value="Beta-lactamase"/>
    <property type="match status" value="1"/>
</dbReference>
<evidence type="ECO:0000256" key="1">
    <source>
        <dbReference type="SAM" id="MobiDB-lite"/>
    </source>
</evidence>
<dbReference type="OrthoDB" id="3171327at2"/>
<dbReference type="InterPro" id="IPR001466">
    <property type="entry name" value="Beta-lactam-related"/>
</dbReference>
<dbReference type="PANTHER" id="PTHR46825:SF9">
    <property type="entry name" value="BETA-LACTAMASE-RELATED DOMAIN-CONTAINING PROTEIN"/>
    <property type="match status" value="1"/>
</dbReference>
<accession>A0A1X1ZZ83</accession>
<evidence type="ECO:0000259" key="2">
    <source>
        <dbReference type="Pfam" id="PF00144"/>
    </source>
</evidence>
<feature type="compositionally biased region" description="Low complexity" evidence="1">
    <location>
        <begin position="30"/>
        <end position="43"/>
    </location>
</feature>
<dbReference type="InterPro" id="IPR006311">
    <property type="entry name" value="TAT_signal"/>
</dbReference>
<proteinExistence type="predicted"/>
<dbReference type="Gene3D" id="3.40.710.10">
    <property type="entry name" value="DD-peptidase/beta-lactamase superfamily"/>
    <property type="match status" value="1"/>
</dbReference>
<dbReference type="Proteomes" id="UP000193529">
    <property type="component" value="Unassembled WGS sequence"/>
</dbReference>
<feature type="region of interest" description="Disordered" evidence="1">
    <location>
        <begin position="30"/>
        <end position="58"/>
    </location>
</feature>
<dbReference type="RefSeq" id="WP_085076520.1">
    <property type="nucleotide sequence ID" value="NZ_LQPJ01000024.1"/>
</dbReference>
<comment type="caution">
    <text evidence="3">The sequence shown here is derived from an EMBL/GenBank/DDBJ whole genome shotgun (WGS) entry which is preliminary data.</text>
</comment>
<evidence type="ECO:0000313" key="4">
    <source>
        <dbReference type="Proteomes" id="UP000193529"/>
    </source>
</evidence>